<keyword evidence="1" id="KW-1185">Reference proteome</keyword>
<evidence type="ECO:0000313" key="2">
    <source>
        <dbReference type="WBParaSite" id="nRc.2.0.1.t29091-RA"/>
    </source>
</evidence>
<proteinExistence type="predicted"/>
<sequence length="104" mass="12418">MLIFSPKSKYRTKVPKNTLQQLIWNDCLRERVVNNKKNAHRTELYFKLNTLGNNFDGLMQNPEFSLRFVRIDVMNIVSKADSLLLKKYWKLKNYNLKPLDTLIQ</sequence>
<accession>A0A915JS72</accession>
<evidence type="ECO:0000313" key="1">
    <source>
        <dbReference type="Proteomes" id="UP000887565"/>
    </source>
</evidence>
<name>A0A915JS72_ROMCU</name>
<dbReference type="WBParaSite" id="nRc.2.0.1.t29091-RA">
    <property type="protein sequence ID" value="nRc.2.0.1.t29091-RA"/>
    <property type="gene ID" value="nRc.2.0.1.g29091"/>
</dbReference>
<dbReference type="AlphaFoldDB" id="A0A915JS72"/>
<organism evidence="1 2">
    <name type="scientific">Romanomermis culicivorax</name>
    <name type="common">Nematode worm</name>
    <dbReference type="NCBI Taxonomy" id="13658"/>
    <lineage>
        <taxon>Eukaryota</taxon>
        <taxon>Metazoa</taxon>
        <taxon>Ecdysozoa</taxon>
        <taxon>Nematoda</taxon>
        <taxon>Enoplea</taxon>
        <taxon>Dorylaimia</taxon>
        <taxon>Mermithida</taxon>
        <taxon>Mermithoidea</taxon>
        <taxon>Mermithidae</taxon>
        <taxon>Romanomermis</taxon>
    </lineage>
</organism>
<dbReference type="Proteomes" id="UP000887565">
    <property type="component" value="Unplaced"/>
</dbReference>
<reference evidence="2" key="1">
    <citation type="submission" date="2022-11" db="UniProtKB">
        <authorList>
            <consortium name="WormBaseParasite"/>
        </authorList>
    </citation>
    <scope>IDENTIFICATION</scope>
</reference>
<protein>
    <submittedName>
        <fullName evidence="2">Uncharacterized protein</fullName>
    </submittedName>
</protein>